<dbReference type="GO" id="GO:0005829">
    <property type="term" value="C:cytosol"/>
    <property type="evidence" value="ECO:0007669"/>
    <property type="project" value="TreeGrafter"/>
</dbReference>
<accession>A0A813KVX3</accession>
<comment type="function">
    <text evidence="2">Multiubiquitin chain receptor involved in modulation of proteasomal degradation. Involved in nucleotide excision repair.</text>
</comment>
<evidence type="ECO:0000256" key="2">
    <source>
        <dbReference type="RuleBase" id="RU367049"/>
    </source>
</evidence>
<dbReference type="InterPro" id="IPR015360">
    <property type="entry name" value="XPC-bd"/>
</dbReference>
<dbReference type="AlphaFoldDB" id="A0A813KVX3"/>
<comment type="similarity">
    <text evidence="2">Belongs to the RAD23 family.</text>
</comment>
<dbReference type="InterPro" id="IPR009060">
    <property type="entry name" value="UBA-like_sf"/>
</dbReference>
<dbReference type="SUPFAM" id="SSF46934">
    <property type="entry name" value="UBA-like"/>
    <property type="match status" value="1"/>
</dbReference>
<dbReference type="InterPro" id="IPR006636">
    <property type="entry name" value="STI1_HS-bd"/>
</dbReference>
<dbReference type="GO" id="GO:0043161">
    <property type="term" value="P:proteasome-mediated ubiquitin-dependent protein catabolic process"/>
    <property type="evidence" value="ECO:0007669"/>
    <property type="project" value="UniProtKB-UniRule"/>
</dbReference>
<dbReference type="PROSITE" id="PS50030">
    <property type="entry name" value="UBA"/>
    <property type="match status" value="1"/>
</dbReference>
<feature type="domain" description="UBA" evidence="3">
    <location>
        <begin position="149"/>
        <end position="189"/>
    </location>
</feature>
<dbReference type="PRINTS" id="PR01839">
    <property type="entry name" value="RAD23PROTEIN"/>
</dbReference>
<name>A0A813KVX3_POLGL</name>
<dbReference type="GO" id="GO:0043130">
    <property type="term" value="F:ubiquitin binding"/>
    <property type="evidence" value="ECO:0007669"/>
    <property type="project" value="UniProtKB-UniRule"/>
</dbReference>
<dbReference type="GO" id="GO:0006289">
    <property type="term" value="P:nucleotide-excision repair"/>
    <property type="evidence" value="ECO:0007669"/>
    <property type="project" value="UniProtKB-UniRule"/>
</dbReference>
<dbReference type="SMART" id="SM00165">
    <property type="entry name" value="UBA"/>
    <property type="match status" value="1"/>
</dbReference>
<dbReference type="GO" id="GO:0003684">
    <property type="term" value="F:damaged DNA binding"/>
    <property type="evidence" value="ECO:0007669"/>
    <property type="project" value="UniProtKB-UniRule"/>
</dbReference>
<evidence type="ECO:0000256" key="1">
    <source>
        <dbReference type="ARBA" id="ARBA00023242"/>
    </source>
</evidence>
<keyword evidence="2" id="KW-0963">Cytoplasm</keyword>
<reference evidence="5" key="1">
    <citation type="submission" date="2021-02" db="EMBL/GenBank/DDBJ databases">
        <authorList>
            <person name="Dougan E. K."/>
            <person name="Rhodes N."/>
            <person name="Thang M."/>
            <person name="Chan C."/>
        </authorList>
    </citation>
    <scope>NUCLEOTIDE SEQUENCE</scope>
</reference>
<dbReference type="PANTHER" id="PTHR10621:SF0">
    <property type="entry name" value="UV EXCISION REPAIR PROTEIN RAD23"/>
    <property type="match status" value="1"/>
</dbReference>
<dbReference type="EMBL" id="CAJNNW010024476">
    <property type="protein sequence ID" value="CAE8672680.1"/>
    <property type="molecule type" value="Genomic_DNA"/>
</dbReference>
<dbReference type="Gene3D" id="1.10.8.10">
    <property type="entry name" value="DNA helicase RuvA subunit, C-terminal domain"/>
    <property type="match status" value="1"/>
</dbReference>
<comment type="caution">
    <text evidence="5">The sequence shown here is derived from an EMBL/GenBank/DDBJ whole genome shotgun (WGS) entry which is preliminary data.</text>
</comment>
<sequence length="194" mass="19399">AAEAPDAEMAPAPGGGAAGGAPAMTGAFPAIPAPGAGGGGGGGGGAGLGALEELRNHPRFAELAQMVAANPQMLPQLLMTLEQTNPGLVQAIRENPEAFMNLMQGAVGGGGGGGQDPVAAMLAAAQEKHAGDTKARSTTGACMVVRLTPEENEAVLRLAELGFDRQMAAQAYLACDKNEELAANFLFENGMTDD</sequence>
<keyword evidence="2" id="KW-0234">DNA repair</keyword>
<evidence type="ECO:0000313" key="5">
    <source>
        <dbReference type="EMBL" id="CAE8713574.1"/>
    </source>
</evidence>
<evidence type="ECO:0000313" key="6">
    <source>
        <dbReference type="Proteomes" id="UP000626109"/>
    </source>
</evidence>
<dbReference type="Pfam" id="PF09280">
    <property type="entry name" value="XPC-binding"/>
    <property type="match status" value="1"/>
</dbReference>
<dbReference type="GO" id="GO:0005654">
    <property type="term" value="C:nucleoplasm"/>
    <property type="evidence" value="ECO:0007669"/>
    <property type="project" value="TreeGrafter"/>
</dbReference>
<dbReference type="GO" id="GO:0031593">
    <property type="term" value="F:polyubiquitin modification-dependent protein binding"/>
    <property type="evidence" value="ECO:0007669"/>
    <property type="project" value="UniProtKB-UniRule"/>
</dbReference>
<dbReference type="InterPro" id="IPR004806">
    <property type="entry name" value="Rad23"/>
</dbReference>
<evidence type="ECO:0000259" key="3">
    <source>
        <dbReference type="PROSITE" id="PS50030"/>
    </source>
</evidence>
<dbReference type="EMBL" id="CAJNNW010032508">
    <property type="protein sequence ID" value="CAE8713574.1"/>
    <property type="molecule type" value="Genomic_DNA"/>
</dbReference>
<dbReference type="SUPFAM" id="SSF101238">
    <property type="entry name" value="XPC-binding domain"/>
    <property type="match status" value="1"/>
</dbReference>
<keyword evidence="2" id="KW-0227">DNA damage</keyword>
<dbReference type="GO" id="GO:0070628">
    <property type="term" value="F:proteasome binding"/>
    <property type="evidence" value="ECO:0007669"/>
    <property type="project" value="TreeGrafter"/>
</dbReference>
<comment type="subcellular location">
    <subcellularLocation>
        <location evidence="2">Nucleus</location>
    </subcellularLocation>
    <subcellularLocation>
        <location evidence="2">Cytoplasm</location>
    </subcellularLocation>
</comment>
<dbReference type="Pfam" id="PF00627">
    <property type="entry name" value="UBA"/>
    <property type="match status" value="1"/>
</dbReference>
<dbReference type="InterPro" id="IPR015940">
    <property type="entry name" value="UBA"/>
</dbReference>
<dbReference type="Gene3D" id="1.10.10.540">
    <property type="entry name" value="XPC-binding domain"/>
    <property type="match status" value="1"/>
</dbReference>
<evidence type="ECO:0000313" key="4">
    <source>
        <dbReference type="EMBL" id="CAE8672680.1"/>
    </source>
</evidence>
<dbReference type="SMART" id="SM00727">
    <property type="entry name" value="STI1"/>
    <property type="match status" value="1"/>
</dbReference>
<dbReference type="FunFam" id="1.10.8.10:FF:000002">
    <property type="entry name" value="UV excision repair protein RAD23 homolog"/>
    <property type="match status" value="1"/>
</dbReference>
<organism evidence="5 6">
    <name type="scientific">Polarella glacialis</name>
    <name type="common">Dinoflagellate</name>
    <dbReference type="NCBI Taxonomy" id="89957"/>
    <lineage>
        <taxon>Eukaryota</taxon>
        <taxon>Sar</taxon>
        <taxon>Alveolata</taxon>
        <taxon>Dinophyceae</taxon>
        <taxon>Suessiales</taxon>
        <taxon>Suessiaceae</taxon>
        <taxon>Polarella</taxon>
    </lineage>
</organism>
<protein>
    <recommendedName>
        <fullName evidence="2">UV excision repair protein RAD23</fullName>
    </recommendedName>
</protein>
<proteinExistence type="inferred from homology"/>
<dbReference type="PANTHER" id="PTHR10621">
    <property type="entry name" value="UV EXCISION REPAIR PROTEIN RAD23"/>
    <property type="match status" value="1"/>
</dbReference>
<dbReference type="InterPro" id="IPR036353">
    <property type="entry name" value="XPC-bd_sf"/>
</dbReference>
<dbReference type="Proteomes" id="UP000626109">
    <property type="component" value="Unassembled WGS sequence"/>
</dbReference>
<feature type="non-terminal residue" evidence="5">
    <location>
        <position position="194"/>
    </location>
</feature>
<gene>
    <name evidence="4" type="ORF">PGLA2088_LOCUS18180</name>
    <name evidence="5" type="ORF">PGLA2088_LOCUS37614</name>
</gene>
<keyword evidence="1 2" id="KW-0539">Nucleus</keyword>